<protein>
    <submittedName>
        <fullName evidence="1">Uncharacterized protein</fullName>
    </submittedName>
</protein>
<dbReference type="EMBL" id="CM047580">
    <property type="protein sequence ID" value="KAI9920738.1"/>
    <property type="molecule type" value="Genomic_DNA"/>
</dbReference>
<comment type="caution">
    <text evidence="1">The sequence shown here is derived from an EMBL/GenBank/DDBJ whole genome shotgun (WGS) entry which is preliminary data.</text>
</comment>
<dbReference type="Proteomes" id="UP001163321">
    <property type="component" value="Chromosome 1"/>
</dbReference>
<accession>A0ACC0WPF3</accession>
<name>A0ACC0WPF3_9STRA</name>
<evidence type="ECO:0000313" key="1">
    <source>
        <dbReference type="EMBL" id="KAI9920738.1"/>
    </source>
</evidence>
<sequence>MLFHINVDKRWWAKAINTAVFITNRLSCDSYPKKTPFELIFGQNPDILGIVKLDKKAFKCIFLQREEITCLEYRLGTCDVYDVCNLR</sequence>
<gene>
    <name evidence="1" type="ORF">PsorP6_001032</name>
</gene>
<reference evidence="1 2" key="1">
    <citation type="journal article" date="2022" name="bioRxiv">
        <title>The genome of the oomycete Peronosclerospora sorghi, a cosmopolitan pathogen of maize and sorghum, is inflated with dispersed pseudogenes.</title>
        <authorList>
            <person name="Fletcher K."/>
            <person name="Martin F."/>
            <person name="Isakeit T."/>
            <person name="Cavanaugh K."/>
            <person name="Magill C."/>
            <person name="Michelmore R."/>
        </authorList>
    </citation>
    <scope>NUCLEOTIDE SEQUENCE [LARGE SCALE GENOMIC DNA]</scope>
    <source>
        <strain evidence="1">P6</strain>
    </source>
</reference>
<evidence type="ECO:0000313" key="2">
    <source>
        <dbReference type="Proteomes" id="UP001163321"/>
    </source>
</evidence>
<organism evidence="1 2">
    <name type="scientific">Peronosclerospora sorghi</name>
    <dbReference type="NCBI Taxonomy" id="230839"/>
    <lineage>
        <taxon>Eukaryota</taxon>
        <taxon>Sar</taxon>
        <taxon>Stramenopiles</taxon>
        <taxon>Oomycota</taxon>
        <taxon>Peronosporomycetes</taxon>
        <taxon>Peronosporales</taxon>
        <taxon>Peronosporaceae</taxon>
        <taxon>Peronosclerospora</taxon>
    </lineage>
</organism>
<proteinExistence type="predicted"/>
<keyword evidence="2" id="KW-1185">Reference proteome</keyword>